<evidence type="ECO:0000313" key="2">
    <source>
        <dbReference type="Proteomes" id="UP000054485"/>
    </source>
</evidence>
<proteinExistence type="predicted"/>
<dbReference type="AlphaFoldDB" id="A0A0D0ANF1"/>
<reference evidence="1 2" key="1">
    <citation type="submission" date="2014-04" db="EMBL/GenBank/DDBJ databases">
        <authorList>
            <consortium name="DOE Joint Genome Institute"/>
            <person name="Kuo A."/>
            <person name="Ruytinx J."/>
            <person name="Rineau F."/>
            <person name="Colpaert J."/>
            <person name="Kohler A."/>
            <person name="Nagy L.G."/>
            <person name="Floudas D."/>
            <person name="Copeland A."/>
            <person name="Barry K.W."/>
            <person name="Cichocki N."/>
            <person name="Veneault-Fourrey C."/>
            <person name="LaButti K."/>
            <person name="Lindquist E.A."/>
            <person name="Lipzen A."/>
            <person name="Lundell T."/>
            <person name="Morin E."/>
            <person name="Murat C."/>
            <person name="Sun H."/>
            <person name="Tunlid A."/>
            <person name="Henrissat B."/>
            <person name="Grigoriev I.V."/>
            <person name="Hibbett D.S."/>
            <person name="Martin F."/>
            <person name="Nordberg H.P."/>
            <person name="Cantor M.N."/>
            <person name="Hua S.X."/>
        </authorList>
    </citation>
    <scope>NUCLEOTIDE SEQUENCE [LARGE SCALE GENOMIC DNA]</scope>
    <source>
        <strain evidence="1 2">UH-Slu-Lm8-n1</strain>
    </source>
</reference>
<gene>
    <name evidence="1" type="ORF">CY34DRAFT_109761</name>
</gene>
<accession>A0A0D0ANF1</accession>
<reference evidence="2" key="2">
    <citation type="submission" date="2015-01" db="EMBL/GenBank/DDBJ databases">
        <title>Evolutionary Origins and Diversification of the Mycorrhizal Mutualists.</title>
        <authorList>
            <consortium name="DOE Joint Genome Institute"/>
            <consortium name="Mycorrhizal Genomics Consortium"/>
            <person name="Kohler A."/>
            <person name="Kuo A."/>
            <person name="Nagy L.G."/>
            <person name="Floudas D."/>
            <person name="Copeland A."/>
            <person name="Barry K.W."/>
            <person name="Cichocki N."/>
            <person name="Veneault-Fourrey C."/>
            <person name="LaButti K."/>
            <person name="Lindquist E.A."/>
            <person name="Lipzen A."/>
            <person name="Lundell T."/>
            <person name="Morin E."/>
            <person name="Murat C."/>
            <person name="Riley R."/>
            <person name="Ohm R."/>
            <person name="Sun H."/>
            <person name="Tunlid A."/>
            <person name="Henrissat B."/>
            <person name="Grigoriev I.V."/>
            <person name="Hibbett D.S."/>
            <person name="Martin F."/>
        </authorList>
    </citation>
    <scope>NUCLEOTIDE SEQUENCE [LARGE SCALE GENOMIC DNA]</scope>
    <source>
        <strain evidence="2">UH-Slu-Lm8-n1</strain>
    </source>
</reference>
<evidence type="ECO:0000313" key="1">
    <source>
        <dbReference type="EMBL" id="KIK35822.1"/>
    </source>
</evidence>
<keyword evidence="2" id="KW-1185">Reference proteome</keyword>
<dbReference type="OrthoDB" id="2986451at2759"/>
<dbReference type="EMBL" id="KN835585">
    <property type="protein sequence ID" value="KIK35822.1"/>
    <property type="molecule type" value="Genomic_DNA"/>
</dbReference>
<dbReference type="InParanoid" id="A0A0D0ANF1"/>
<protein>
    <submittedName>
        <fullName evidence="1">Uncharacterized protein</fullName>
    </submittedName>
</protein>
<dbReference type="STRING" id="930992.A0A0D0ANF1"/>
<sequence>MEVPILMIGYPATNSEQGTGAHIVRSHALASSFNAVHESVRAAGLQFETKFNKTYTVLDNICVFERKVTRVQEEYDLFCRAKEVLSHKLTRCHMHFEPVFEQLCHFKGGGGGGATQSGVWSQVDDTRRAKAHFRVFYEDKIDTPLVLFDDVLQIDQELR</sequence>
<organism evidence="1 2">
    <name type="scientific">Suillus luteus UH-Slu-Lm8-n1</name>
    <dbReference type="NCBI Taxonomy" id="930992"/>
    <lineage>
        <taxon>Eukaryota</taxon>
        <taxon>Fungi</taxon>
        <taxon>Dikarya</taxon>
        <taxon>Basidiomycota</taxon>
        <taxon>Agaricomycotina</taxon>
        <taxon>Agaricomycetes</taxon>
        <taxon>Agaricomycetidae</taxon>
        <taxon>Boletales</taxon>
        <taxon>Suillineae</taxon>
        <taxon>Suillaceae</taxon>
        <taxon>Suillus</taxon>
    </lineage>
</organism>
<name>A0A0D0ANF1_9AGAM</name>
<dbReference type="Proteomes" id="UP000054485">
    <property type="component" value="Unassembled WGS sequence"/>
</dbReference>
<dbReference type="HOGENOM" id="CLU_1661960_0_0_1"/>